<dbReference type="Gene3D" id="3.40.50.720">
    <property type="entry name" value="NAD(P)-binding Rossmann-like Domain"/>
    <property type="match status" value="2"/>
</dbReference>
<feature type="region of interest" description="Disordered" evidence="7">
    <location>
        <begin position="2048"/>
        <end position="2071"/>
    </location>
</feature>
<dbReference type="Gene3D" id="3.30.70.3290">
    <property type="match status" value="3"/>
</dbReference>
<evidence type="ECO:0000256" key="1">
    <source>
        <dbReference type="ARBA" id="ARBA00022450"/>
    </source>
</evidence>
<dbReference type="InterPro" id="IPR018201">
    <property type="entry name" value="Ketoacyl_synth_AS"/>
</dbReference>
<dbReference type="Pfam" id="PF14765">
    <property type="entry name" value="PS-DH"/>
    <property type="match status" value="2"/>
</dbReference>
<dbReference type="InterPro" id="IPR001227">
    <property type="entry name" value="Ac_transferase_dom_sf"/>
</dbReference>
<dbReference type="InterPro" id="IPR020807">
    <property type="entry name" value="PKS_DH"/>
</dbReference>
<dbReference type="InterPro" id="IPR014030">
    <property type="entry name" value="Ketoacyl_synth_N"/>
</dbReference>
<dbReference type="InterPro" id="IPR020843">
    <property type="entry name" value="ER"/>
</dbReference>
<dbReference type="InterPro" id="IPR057326">
    <property type="entry name" value="KR_dom"/>
</dbReference>
<feature type="region of interest" description="Disordered" evidence="7">
    <location>
        <begin position="875"/>
        <end position="899"/>
    </location>
</feature>
<keyword evidence="3" id="KW-0808">Transferase</keyword>
<organism evidence="11 12">
    <name type="scientific">Nocardia fusca</name>
    <dbReference type="NCBI Taxonomy" id="941183"/>
    <lineage>
        <taxon>Bacteria</taxon>
        <taxon>Bacillati</taxon>
        <taxon>Actinomycetota</taxon>
        <taxon>Actinomycetes</taxon>
        <taxon>Mycobacteriales</taxon>
        <taxon>Nocardiaceae</taxon>
        <taxon>Nocardia</taxon>
    </lineage>
</organism>
<dbReference type="RefSeq" id="WP_357980052.1">
    <property type="nucleotide sequence ID" value="NZ_JBFAIH010000010.1"/>
</dbReference>
<evidence type="ECO:0000256" key="7">
    <source>
        <dbReference type="SAM" id="MobiDB-lite"/>
    </source>
</evidence>
<dbReference type="InterPro" id="IPR016036">
    <property type="entry name" value="Malonyl_transacylase_ACP-bd"/>
</dbReference>
<dbReference type="PROSITE" id="PS00606">
    <property type="entry name" value="KS3_1"/>
    <property type="match status" value="2"/>
</dbReference>
<dbReference type="Pfam" id="PF08659">
    <property type="entry name" value="KR"/>
    <property type="match status" value="2"/>
</dbReference>
<dbReference type="Gene3D" id="3.40.366.10">
    <property type="entry name" value="Malonyl-Coenzyme A Acyl Carrier Protein, domain 2"/>
    <property type="match status" value="3"/>
</dbReference>
<dbReference type="InterPro" id="IPR014031">
    <property type="entry name" value="Ketoacyl_synth_C"/>
</dbReference>
<dbReference type="InterPro" id="IPR055123">
    <property type="entry name" value="SpnB-like_Rossmann"/>
</dbReference>
<dbReference type="InterPro" id="IPR009081">
    <property type="entry name" value="PP-bd_ACP"/>
</dbReference>
<dbReference type="SMART" id="SM00822">
    <property type="entry name" value="PKS_KR"/>
    <property type="match status" value="2"/>
</dbReference>
<dbReference type="SUPFAM" id="SSF52151">
    <property type="entry name" value="FabD/lysophospholipase-like"/>
    <property type="match status" value="3"/>
</dbReference>
<sequence>MVEPGHVVAIVGMSCRMPGAADLEKFWRLLRDGRDAIGTAPADRPDIDERAGFLDSASEFDTDFFGVPPNEARSIDPHQLLGLELSWEALEDAGYRDLRGARAGVFLGITGTDFAEISAAQGKPGIGRHSLGAVGRGIAANRISNHFGFTGPSLVIDSGQSSSLVAVHLACESLRTGECEVALAGGSNLILSPLGGARYEQFGAHSPTGKCHTFDECADGTVRGEGGGMVVLKPLALAAAAGDRIYAVIRGSAVNNGNERQVLSAPSMSAQAAVVRAALTAAAVAPESVQYVELHGTGTPAGDPVEAAALGETYGVGRTGAAALVVGSVKTNIGHLEGAAGIAGLIKTALSLRYREYVPSLNFHTPNPRIPLETLGLRVQTDTEPWSATALRRAGVSSFGMGGTNTHVILEEAPARVVDETITSSDDPRPVAWVLSGQSPAALRAQADRLREWLVEHPRVDVGAVAHSLLRSRTPLEWRGAVVGDDIEAMEAGLTALADAIADDHRTVTGRAAPRRAVFVFPGHGSQWVGMGAELLASDGVFAATIAECEAALAPYVDWSLTEVLRGTDGAASLEREDVVQPVLFAVSVALARLWRACGVEPAAVVGHSQGEIAAAVVAGGLSVADGARVVAVRSRALTEELAGSGGMAAVGSAADAVADRLTAYGDRLSIGAVNGPGQTVVTGDSDALAEFLAGCAADGVWARNVPIDYASHSPAVERIRDRLLAGWAPIKPKTGTVPFFSTVAADFIDTADLDAAYWYRGLRQPVRFADAVEALLRAGMNAFVETSPHPVLSTAIEATADALGRSGRVAVLGTLRRDQGGPEHVTAALARAHCAGLEVAPEVLAPSAARVDLPTYAFQRRRCWVPTVGEAGEGAASAEMRRAPTTAGSGPEHAGRTTRGNAVVAGPLAPRLFAAPERDRDALVLAVVAEQAAAILGHDSPDAVHAELPFTASGFDSLSGQQLRNRLVAATGVALPTTLIFDHPTPAAVAGLVRARLEGVDLGARRVTRRTHTAEPIAIVGIGCRFPGGVASAEDLWELVAAGRDVISPFPSDRGWDLERLVDPDPDKPGTVYTREGGFLTEADVFDAEFFGIGPREAAAMDPQQRLMLEVSWEALEHAGIDPTVLRGTDTGVYVGACSSGYERGVTGGYEGYRLTGTSHSVISGRVAYVLGLEGPAVTVDTACSSSLVALHLACQALHQGETSLVLAGGVSVSASPDLFVDFARQRGLAPDGRSKAFAAAADGVTWAEGVGVVVLERLSDARRRGHDVLAVVRGSAINQDGASNGLTAPNGPSQERVIAAALADSGLEPADIDAVEAHGTGTTLGDPIEAQALIAAYGTDRDRPLRIGSVKSNIGHAVAAAGIGGVIKMVYALRHETLPRTLHVDAPTPHVDWSAGSVRLLTEPEPWPAADRVRRAGVSSFGISGTNAHVILEEAPAAVAFESTGGTGRPAAATDAVPLLLSAKTDGALRAQAERLRQWIADRPELDIRGAAGALIGTRAHFARRGAVVGTDRAELLAGLAELAGGSESAGAVEGRMVAGKTAFLFTGQGAQRSAMGADLYRAFPVFASALDEVCAEFDTQLGRAHPSHDRPRYFARPLRELMFDDVDGLLDRTEFTQPALFAFEVALCRLLDAFGVTADLLIGHSIGELAAAYVAGVWSLPDACALVAARGRLMGGVPGGGAMLAVACGEERAARVLADFPGRVSIAAVNGPASTVLSGDADVIDELEQRLASGGLATKRLRVGHAFHSAHMDVMLAEFRSVAEAIDYRTPNIAIVSTVSGELAGHDLTDPEYWVRQVRDRVRFAAGVDALVAAGARRFVEVGPDAALAVLVRQCLAETPDIDAGSAVIAAARRSAPESARFVSALAEAHIAGIEVNWTDLFADRPAGRVELPTYAFQHQRYWLTATATGDVRNTGLAEVEHPLLGAAVWLPESEGVVATGLLSLSSHRWLADHVIGGAVLVPGTAFVELALRAGAMVDCPRLAELVVIAPLILPAEGAVELRVMVDEPGAAGSRAVSVYSRRQREGAAEHGKWIRHATGALAVPSPASPGRYESPGEWPPSGAEPVDIDSGYRELGERGYDYGPTFRRLTALWRRGEEIFAELSPADRTESSAAQFGVHPALLDAALHAILLGGMTEPPGPGEILVPYSWENVDLHAVGSASVRVRLTPAPGEGRDERITLSISDSQGEPVVEVAGVTLRPVAIGSLGAAAGSPVDSAQLFQVRWERAMGGAGDRSVPTVATLAGTTVAGVDPSFASIADVVAAEDTPDVVVWRAAEPDADGPEGVREAVHAALAMLKSWLAGAHGPDTRLALITSGGAGLPGETPDPAAAAVIGLVRSAQSESPGRFVLVDEERADPLDAERVARVLGSDEPQVAVRGGELLVPRLVRASASGDPGMPSFGNKSVLITGGTGGLGALFARHLVAEHDVRSLVLTSRRGLRAPGAAELVAELTQAGADVQVVACDIADRAAVRNLVDTIEARGGSSAVVHAAGVLDDGTVETLTGAQVDRVFAPKVDGAWHLDELTRHHDLSAFVLFSSIAAAIGSAGQSNYAAANSALDALAQRRRAAGLAATSVAWGPWNQGSGMTGDLDRVALARWERLGLGQLGTAEGVRLFDAAVAGPDARPAAIRFDADALRRAPAIDALPAVLRGFVPRSTPPKRVAAVSSLGARLAGTPEAHRASVVLEVVREQVAAVLGHAGRDLIEVEQPFSDMGFDSLGGVELRNRLGKATGVQLPSTLVFDHPTPAAVAKLVLARLAPVSAEEAGKVVRRTRTDEPIAIVGMACRYPGGVASPEALWDLVATGTDAISEFPADRGWDLAGLFDPDPAHSGTSYVREGGFLTGAADFDAGFFGIGPREAAAMDPQQRLLLEVSWEALEHAGIDPAALRGSDTGVYTGVMYQDYETVTRRSGPEVEGYALTGALGSVVSGRVAYALGLEGPALTMDTACSSSLVALHVACRALRQGESSLALVGGATVMATPTVFVDFSRQRGLARDGRCKSFSASADGVAWAEGAAVLVVERLSDARRLGHDVLAVVRGTAVNQDGASNGLTAPNGPAQERVIAAALADAGLRPADVDAVEAHGTGTALGDPIEAQALLVTYGQDRAAPLRIGSLKSNIGHSQAAAGVGGVIKMVQALRHEVLPKTLHADELSPHVDWSAGSVRVLTESEPWPARDRVRRAGVSSFGISGTNAHVILEEAPPATPSTTTGSTLVAGDADDRGGAVLAWTLSADSPEGLRGQAVRLANWLDAHPEAEAAEVASTLLRHRSRLEWRAAVVGRERAGLLAGLAGLAESVEQPGSGSEYVVPGRRSVAGRRVAFVFPGQGSQWSGMAAELLAAGGVFAEAIAECESALALCVDWSLTAVLRGDPGAASLERVDVVQPALFAVMVSLARAWRASGVEPAVVVGHSQGEIAAAVVAGGLSLADGARVVARRSLIVAEELAGAGGMVSVNASAEAVEERLARFGARLSVAAVNGPGQLVVSGEASAVTEFLDGCAAEGVWAKRIPVDYASHSAAVESIRARVLRELASVAPVSGSVPFFSTVSAEYADTATLDAGYWYRGLREQVRFAESIEALQRAGVNAFIEVSPHPVLTMGIELTAAALDLAGTVAVLGTLKRDHGGPEQFVTALSGAYSAGIDVADRALAPAAARVDLPTYAFQRQRYWLRPVGRRSGLAETGHALLGAMVQLPDSRDVVFTGRLSAADQPWSADHAIAGTALLPGAAMLELALQSGTMLGCPRVAEMALEAPLPTSTAGSVDLRVVAAGPEETGARTVSVYSRPSHDDAETWVRHAVGSVTGDSAMTPVSAVSADWPPTGAAAISVASGYEELAGQGYEYGPLFRGLTALWRRADEVFAEVVLPEAARSEVAEFGIHPALLDAALHAILLGGLAPVVPEGAVAVPFSWEGVTLHATGATALRVRAVVTAADRIELTLADPAGLPVAEIRALTLRPMPIHALAAAHGRADGIGYTVDWLVPVTPASENPADASWTSADEGETVTVAGLVATVLRLDEAPDDGDLPAVVRDSVTASAARVQRLLAADKRVVVVTRRAMAVHPGEPADLATAAVWGLLRTAQSENPDRIHLVDVDEWTDYRRCVALALTLDDEPELAMRRGTAYVPRLRRAGAGLPGAAALRQGAAWSFRDMGKGTLTEDNFGLAEDPRAAEPLRAGQVRVAVRAVGLNFRDVLVALGTYPFPDARIGGEAAGIVLEVAPDVTEFAPGDRVFGFCWGVDSVAVADRRLLARMPRGWSFTQAAAVPVVYATAYYGLVDLGGAQPGQTLLLHAATGGVGMAAVQLARHLGLRLLVTASTPKWGTLREMGFDDSDIGDSRTLEFERKFREATAGRGVDMVLDSLAGEFVDASLRLLPRGGRFIEMGVLDRRDPAEVAAAHPGVDYRSFVLLDVDPDRLHEILTTLVALFDTGALAPSPTTAWDLRQAPEVFRHLGQARHIGKNVLTVPTPVRPDGTVLITGGTGVLGALAARHLITEYGLRRLVLASRRGPDAPGAAELRAELTALGAHVDIVACDAADRAALDATLAAIPPDHPLTGVVHTAGVLADGVFTAMTAEQITDVLRPKVDAAWNLHEATKDLDLSLFVLYSSLTGVIGTPGQANYAAGNVFLDALAQHRHVYGLPATSVAWGLWEQSTGMTGTLGATDLARLRREGILALSDADGTALFDAALAAGDPTFVAARIDWATLAEAQGSGLRAMMRGLTGPVRRRVAAEKGQASDLVGQLAGRSVDVQEGMILDVIRVQAAAVLGHAAADAIREDRPFTDIGFDSIGVMEFRNRLKSAVGVQLPATAMFDYPTPKALAAYLRREIVPDVDPAARITAEIGSLARECAESDLTPEQRSDIAEKVLALWRELERKAAGEVVDDHTGLETADDDQLLDFIDRLG</sequence>
<dbReference type="InterPro" id="IPR036736">
    <property type="entry name" value="ACP-like_sf"/>
</dbReference>
<evidence type="ECO:0000313" key="12">
    <source>
        <dbReference type="Proteomes" id="UP001551658"/>
    </source>
</evidence>
<dbReference type="EMBL" id="JBFAIH010000010">
    <property type="protein sequence ID" value="MEV0364690.1"/>
    <property type="molecule type" value="Genomic_DNA"/>
</dbReference>
<feature type="active site" description="Proton donor; for dehydratase activity" evidence="6">
    <location>
        <position position="3885"/>
    </location>
</feature>
<evidence type="ECO:0000256" key="2">
    <source>
        <dbReference type="ARBA" id="ARBA00022553"/>
    </source>
</evidence>
<dbReference type="SUPFAM" id="SSF53901">
    <property type="entry name" value="Thiolase-like"/>
    <property type="match status" value="3"/>
</dbReference>
<evidence type="ECO:0000313" key="11">
    <source>
        <dbReference type="EMBL" id="MEV0364690.1"/>
    </source>
</evidence>
<dbReference type="InterPro" id="IPR013968">
    <property type="entry name" value="PKS_KR"/>
</dbReference>
<dbReference type="Pfam" id="PF00698">
    <property type="entry name" value="Acyl_transf_1"/>
    <property type="match status" value="3"/>
</dbReference>
<dbReference type="SUPFAM" id="SSF47336">
    <property type="entry name" value="ACP-like"/>
    <property type="match status" value="3"/>
</dbReference>
<evidence type="ECO:0000256" key="5">
    <source>
        <dbReference type="ARBA" id="ARBA00023315"/>
    </source>
</evidence>
<proteinExistence type="predicted"/>
<dbReference type="PROSITE" id="PS52004">
    <property type="entry name" value="KS3_2"/>
    <property type="match status" value="3"/>
</dbReference>
<dbReference type="InterPro" id="IPR032821">
    <property type="entry name" value="PKS_assoc"/>
</dbReference>
<dbReference type="Pfam" id="PF08240">
    <property type="entry name" value="ADH_N"/>
    <property type="match status" value="1"/>
</dbReference>
<dbReference type="Gene3D" id="3.10.129.110">
    <property type="entry name" value="Polyketide synthase dehydratase"/>
    <property type="match status" value="2"/>
</dbReference>
<feature type="domain" description="PKS/mFAS DH" evidence="10">
    <location>
        <begin position="3686"/>
        <end position="3965"/>
    </location>
</feature>
<keyword evidence="4" id="KW-0511">Multifunctional enzyme</keyword>
<dbReference type="Pfam" id="PF21089">
    <property type="entry name" value="PKS_DH_N"/>
    <property type="match status" value="2"/>
</dbReference>
<dbReference type="InterPro" id="IPR049900">
    <property type="entry name" value="PKS_mFAS_DH"/>
</dbReference>
<dbReference type="InterPro" id="IPR020841">
    <property type="entry name" value="PKS_Beta-ketoAc_synthase_dom"/>
</dbReference>
<feature type="region of interest" description="N-terminal hotdog fold" evidence="6">
    <location>
        <begin position="1925"/>
        <end position="2052"/>
    </location>
</feature>
<dbReference type="InterPro" id="IPR050091">
    <property type="entry name" value="PKS_NRPS_Biosynth_Enz"/>
</dbReference>
<feature type="region of interest" description="N-terminal hotdog fold" evidence="6">
    <location>
        <begin position="3686"/>
        <end position="3810"/>
    </location>
</feature>
<feature type="domain" description="PKS/mFAS DH" evidence="10">
    <location>
        <begin position="1925"/>
        <end position="2212"/>
    </location>
</feature>
<feature type="domain" description="Carrier" evidence="8">
    <location>
        <begin position="4752"/>
        <end position="4827"/>
    </location>
</feature>
<dbReference type="SMART" id="SM00829">
    <property type="entry name" value="PKS_ER"/>
    <property type="match status" value="1"/>
</dbReference>
<dbReference type="SMART" id="SM00823">
    <property type="entry name" value="PKS_PP"/>
    <property type="match status" value="3"/>
</dbReference>
<dbReference type="InterPro" id="IPR011032">
    <property type="entry name" value="GroES-like_sf"/>
</dbReference>
<dbReference type="PROSITE" id="PS52019">
    <property type="entry name" value="PKS_MFAS_DH"/>
    <property type="match status" value="2"/>
</dbReference>
<name>A0ABV3FAM8_9NOCA</name>
<dbReference type="InterPro" id="IPR014043">
    <property type="entry name" value="Acyl_transferase_dom"/>
</dbReference>
<feature type="active site" description="Proton donor; for dehydratase activity" evidence="6">
    <location>
        <position position="2128"/>
    </location>
</feature>
<dbReference type="Pfam" id="PF00109">
    <property type="entry name" value="ketoacyl-synt"/>
    <property type="match status" value="3"/>
</dbReference>
<dbReference type="Pfam" id="PF16197">
    <property type="entry name" value="KAsynt_C_assoc"/>
    <property type="match status" value="3"/>
</dbReference>
<feature type="domain" description="Ketosynthase family 3 (KS3)" evidence="9">
    <location>
        <begin position="2780"/>
        <end position="3204"/>
    </location>
</feature>
<dbReference type="Pfam" id="PF13602">
    <property type="entry name" value="ADH_zinc_N_2"/>
    <property type="match status" value="1"/>
</dbReference>
<evidence type="ECO:0000256" key="3">
    <source>
        <dbReference type="ARBA" id="ARBA00022679"/>
    </source>
</evidence>
<dbReference type="InterPro" id="IPR006162">
    <property type="entry name" value="Ppantetheine_attach_site"/>
</dbReference>
<dbReference type="PROSITE" id="PS00012">
    <property type="entry name" value="PHOSPHOPANTETHEINE"/>
    <property type="match status" value="1"/>
</dbReference>
<gene>
    <name evidence="11" type="ORF">AB0H72_18525</name>
</gene>
<dbReference type="Gene3D" id="3.40.50.11460">
    <property type="match status" value="1"/>
</dbReference>
<dbReference type="SMART" id="SM00827">
    <property type="entry name" value="PKS_AT"/>
    <property type="match status" value="3"/>
</dbReference>
<dbReference type="InterPro" id="IPR020806">
    <property type="entry name" value="PKS_PP-bd"/>
</dbReference>
<reference evidence="11 12" key="1">
    <citation type="submission" date="2024-06" db="EMBL/GenBank/DDBJ databases">
        <title>The Natural Products Discovery Center: Release of the First 8490 Sequenced Strains for Exploring Actinobacteria Biosynthetic Diversity.</title>
        <authorList>
            <person name="Kalkreuter E."/>
            <person name="Kautsar S.A."/>
            <person name="Yang D."/>
            <person name="Bader C.D."/>
            <person name="Teijaro C.N."/>
            <person name="Fluegel L."/>
            <person name="Davis C.M."/>
            <person name="Simpson J.R."/>
            <person name="Lauterbach L."/>
            <person name="Steele A.D."/>
            <person name="Gui C."/>
            <person name="Meng S."/>
            <person name="Li G."/>
            <person name="Viehrig K."/>
            <person name="Ye F."/>
            <person name="Su P."/>
            <person name="Kiefer A.F."/>
            <person name="Nichols A."/>
            <person name="Cepeda A.J."/>
            <person name="Yan W."/>
            <person name="Fan B."/>
            <person name="Jiang Y."/>
            <person name="Adhikari A."/>
            <person name="Zheng C.-J."/>
            <person name="Schuster L."/>
            <person name="Cowan T.M."/>
            <person name="Smanski M.J."/>
            <person name="Chevrette M.G."/>
            <person name="De Carvalho L.P.S."/>
            <person name="Shen B."/>
        </authorList>
    </citation>
    <scope>NUCLEOTIDE SEQUENCE [LARGE SCALE GENOMIC DNA]</scope>
    <source>
        <strain evidence="11 12">NPDC050671</strain>
    </source>
</reference>
<dbReference type="InterPro" id="IPR013154">
    <property type="entry name" value="ADH-like_N"/>
</dbReference>
<dbReference type="InterPro" id="IPR016039">
    <property type="entry name" value="Thiolase-like"/>
</dbReference>
<dbReference type="Pfam" id="PF22953">
    <property type="entry name" value="SpnB_Rossmann"/>
    <property type="match status" value="2"/>
</dbReference>
<evidence type="ECO:0000259" key="9">
    <source>
        <dbReference type="PROSITE" id="PS52004"/>
    </source>
</evidence>
<dbReference type="CDD" id="cd00833">
    <property type="entry name" value="PKS"/>
    <property type="match status" value="3"/>
</dbReference>
<dbReference type="Gene3D" id="3.90.180.10">
    <property type="entry name" value="Medium-chain alcohol dehydrogenases, catalytic domain"/>
    <property type="match status" value="1"/>
</dbReference>
<dbReference type="InterPro" id="IPR036291">
    <property type="entry name" value="NAD(P)-bd_dom_sf"/>
</dbReference>
<feature type="domain" description="Ketosynthase family 3 (KS3)" evidence="9">
    <location>
        <begin position="1015"/>
        <end position="1436"/>
    </location>
</feature>
<dbReference type="PROSITE" id="PS50075">
    <property type="entry name" value="CARRIER"/>
    <property type="match status" value="3"/>
</dbReference>
<dbReference type="InterPro" id="IPR016035">
    <property type="entry name" value="Acyl_Trfase/lysoPLipase"/>
</dbReference>
<feature type="active site" description="Proton acceptor; for dehydratase activity" evidence="6">
    <location>
        <position position="1957"/>
    </location>
</feature>
<dbReference type="SMART" id="SM01294">
    <property type="entry name" value="PKS_PP_betabranch"/>
    <property type="match status" value="2"/>
</dbReference>
<dbReference type="PANTHER" id="PTHR43775:SF51">
    <property type="entry name" value="INACTIVE PHENOLPHTHIOCEROL SYNTHESIS POLYKETIDE SYNTHASE TYPE I PKS1-RELATED"/>
    <property type="match status" value="1"/>
</dbReference>
<protein>
    <submittedName>
        <fullName evidence="11">SDR family NAD(P)-dependent oxidoreductase</fullName>
    </submittedName>
</protein>
<dbReference type="CDD" id="cd05195">
    <property type="entry name" value="enoyl_red"/>
    <property type="match status" value="1"/>
</dbReference>
<dbReference type="Pfam" id="PF00550">
    <property type="entry name" value="PP-binding"/>
    <property type="match status" value="3"/>
</dbReference>
<dbReference type="SUPFAM" id="SSF51735">
    <property type="entry name" value="NAD(P)-binding Rossmann-fold domains"/>
    <property type="match status" value="5"/>
</dbReference>
<dbReference type="SMART" id="SM00826">
    <property type="entry name" value="PKS_DH"/>
    <property type="match status" value="2"/>
</dbReference>
<dbReference type="InterPro" id="IPR042104">
    <property type="entry name" value="PKS_dehydratase_sf"/>
</dbReference>
<feature type="domain" description="Ketosynthase family 3 (KS3)" evidence="9">
    <location>
        <begin position="5"/>
        <end position="412"/>
    </location>
</feature>
<dbReference type="InterPro" id="IPR049551">
    <property type="entry name" value="PKS_DH_C"/>
</dbReference>
<dbReference type="Gene3D" id="1.10.1200.10">
    <property type="entry name" value="ACP-like"/>
    <property type="match status" value="3"/>
</dbReference>
<evidence type="ECO:0000259" key="10">
    <source>
        <dbReference type="PROSITE" id="PS52019"/>
    </source>
</evidence>
<dbReference type="SUPFAM" id="SSF50129">
    <property type="entry name" value="GroES-like"/>
    <property type="match status" value="1"/>
</dbReference>
<dbReference type="Pfam" id="PF02801">
    <property type="entry name" value="Ketoacyl-synt_C"/>
    <property type="match status" value="3"/>
</dbReference>
<keyword evidence="12" id="KW-1185">Reference proteome</keyword>
<dbReference type="SMART" id="SM00825">
    <property type="entry name" value="PKS_KS"/>
    <property type="match status" value="3"/>
</dbReference>
<keyword evidence="1" id="KW-0596">Phosphopantetheine</keyword>
<feature type="region of interest" description="C-terminal hotdog fold" evidence="6">
    <location>
        <begin position="3824"/>
        <end position="3965"/>
    </location>
</feature>
<dbReference type="PANTHER" id="PTHR43775">
    <property type="entry name" value="FATTY ACID SYNTHASE"/>
    <property type="match status" value="1"/>
</dbReference>
<dbReference type="SUPFAM" id="SSF55048">
    <property type="entry name" value="Probable ACP-binding domain of malonyl-CoA ACP transacylase"/>
    <property type="match status" value="3"/>
</dbReference>
<evidence type="ECO:0000259" key="8">
    <source>
        <dbReference type="PROSITE" id="PS50075"/>
    </source>
</evidence>
<accession>A0ABV3FAM8</accession>
<feature type="domain" description="Carrier" evidence="8">
    <location>
        <begin position="2687"/>
        <end position="2762"/>
    </location>
</feature>
<evidence type="ECO:0000256" key="6">
    <source>
        <dbReference type="PROSITE-ProRule" id="PRU01363"/>
    </source>
</evidence>
<dbReference type="CDD" id="cd08956">
    <property type="entry name" value="KR_3_FAS_SDR_x"/>
    <property type="match status" value="2"/>
</dbReference>
<keyword evidence="5" id="KW-0012">Acyltransferase</keyword>
<dbReference type="Proteomes" id="UP001551658">
    <property type="component" value="Unassembled WGS sequence"/>
</dbReference>
<dbReference type="Gene3D" id="3.40.47.10">
    <property type="match status" value="3"/>
</dbReference>
<keyword evidence="2" id="KW-0597">Phosphoprotein</keyword>
<evidence type="ECO:0000256" key="4">
    <source>
        <dbReference type="ARBA" id="ARBA00023268"/>
    </source>
</evidence>
<feature type="active site" description="Proton acceptor; for dehydratase activity" evidence="6">
    <location>
        <position position="3718"/>
    </location>
</feature>
<feature type="region of interest" description="C-terminal hotdog fold" evidence="6">
    <location>
        <begin position="2067"/>
        <end position="2212"/>
    </location>
</feature>
<dbReference type="InterPro" id="IPR049552">
    <property type="entry name" value="PKS_DH_N"/>
</dbReference>
<comment type="caution">
    <text evidence="11">The sequence shown here is derived from an EMBL/GenBank/DDBJ whole genome shotgun (WGS) entry which is preliminary data.</text>
</comment>
<feature type="domain" description="Carrier" evidence="8">
    <location>
        <begin position="923"/>
        <end position="998"/>
    </location>
</feature>